<feature type="domain" description="SIAH-type" evidence="6">
    <location>
        <begin position="153"/>
        <end position="211"/>
    </location>
</feature>
<dbReference type="PANTHER" id="PTHR46632">
    <property type="entry name" value="E3 UBIQUITIN-PROTEIN LIGASE SINA-LIKE 4"/>
    <property type="match status" value="1"/>
</dbReference>
<keyword evidence="2 5" id="KW-0863">Zinc-finger</keyword>
<dbReference type="PANTHER" id="PTHR46632:SF16">
    <property type="entry name" value="E3 UBIQUITIN-PROTEIN LIGASE SINA-LIKE 10"/>
    <property type="match status" value="1"/>
</dbReference>
<keyword evidence="7" id="KW-0032">Aminotransferase</keyword>
<evidence type="ECO:0000313" key="7">
    <source>
        <dbReference type="EMBL" id="PWA65464.1"/>
    </source>
</evidence>
<dbReference type="Proteomes" id="UP000245207">
    <property type="component" value="Unassembled WGS sequence"/>
</dbReference>
<dbReference type="STRING" id="35608.A0A2U1MW84"/>
<dbReference type="PROSITE" id="PS51081">
    <property type="entry name" value="ZF_SIAH"/>
    <property type="match status" value="1"/>
</dbReference>
<evidence type="ECO:0000256" key="1">
    <source>
        <dbReference type="ARBA" id="ARBA00022723"/>
    </source>
</evidence>
<dbReference type="GO" id="GO:0008483">
    <property type="term" value="F:transaminase activity"/>
    <property type="evidence" value="ECO:0007669"/>
    <property type="project" value="UniProtKB-KW"/>
</dbReference>
<evidence type="ECO:0000256" key="2">
    <source>
        <dbReference type="ARBA" id="ARBA00022771"/>
    </source>
</evidence>
<dbReference type="UniPathway" id="UPA00143"/>
<protein>
    <submittedName>
        <fullName evidence="7">Aminotransferase-like mobile domain-containing protein</fullName>
    </submittedName>
</protein>
<dbReference type="GO" id="GO:0016567">
    <property type="term" value="P:protein ubiquitination"/>
    <property type="evidence" value="ECO:0007669"/>
    <property type="project" value="UniProtKB-UniPathway"/>
</dbReference>
<dbReference type="InterPro" id="IPR013010">
    <property type="entry name" value="Znf_SIAH"/>
</dbReference>
<dbReference type="Gene3D" id="3.30.40.10">
    <property type="entry name" value="Zinc/RING finger domain, C3HC4 (zinc finger)"/>
    <property type="match status" value="1"/>
</dbReference>
<dbReference type="AlphaFoldDB" id="A0A2U1MW84"/>
<comment type="function">
    <text evidence="4">E3 ubiquitin-protein ligase that mediates ubiquitination and subsequent proteasomal degradation of target proteins. E3 ubiquitin ligases accept ubiquitin from an E2 ubiquitin-conjugating enzyme in the form of a thioester and then directly transfers the ubiquitin to targeted substrates. It probably triggers the ubiquitin-mediated degradation of different substrates.</text>
</comment>
<evidence type="ECO:0000256" key="5">
    <source>
        <dbReference type="PROSITE-ProRule" id="PRU00455"/>
    </source>
</evidence>
<keyword evidence="8" id="KW-1185">Reference proteome</keyword>
<evidence type="ECO:0000313" key="8">
    <source>
        <dbReference type="Proteomes" id="UP000245207"/>
    </source>
</evidence>
<comment type="caution">
    <text evidence="7">The sequence shown here is derived from an EMBL/GenBank/DDBJ whole genome shotgun (WGS) entry which is preliminary data.</text>
</comment>
<gene>
    <name evidence="7" type="ORF">CTI12_AA335420</name>
</gene>
<sequence>MVVKSLKAKLASLFGQDCSLEQPKTPPQVSIPESQMDQQPKTLLQVWIPEEMEHPDTLSQMLAPPEPPNFWPTRSSRWKARYKEDSDDETDFPICQFCNKNATSYECKEGHKACSSCYEILKKKCTICLLPGRNRDGSITAGRMASDLVKIEMTLAECKNKQFECNKIMRATKKSSHEEKCPQTVCFCPFSTCNFANSAMKLAEHVRNHHALSVTLFTYGPSFRLEVETSQKHVVLQEEVDGVIFILNHEVQKHGRVFNVDCIGPPTFKKEFFYKLTVEETETTYSVKSRPHVLTKWEEHTPNKDYLTIPSHIEKFCIHVCIMDVGYFYKLRPVISDEEENLS</sequence>
<accession>A0A2U1MW84</accession>
<dbReference type="InterPro" id="IPR044286">
    <property type="entry name" value="SINL_plant"/>
</dbReference>
<dbReference type="SUPFAM" id="SSF49599">
    <property type="entry name" value="TRAF domain-like"/>
    <property type="match status" value="1"/>
</dbReference>
<dbReference type="GO" id="GO:0008270">
    <property type="term" value="F:zinc ion binding"/>
    <property type="evidence" value="ECO:0007669"/>
    <property type="project" value="UniProtKB-KW"/>
</dbReference>
<evidence type="ECO:0000256" key="4">
    <source>
        <dbReference type="ARBA" id="ARBA00024004"/>
    </source>
</evidence>
<keyword evidence="1" id="KW-0479">Metal-binding</keyword>
<organism evidence="7 8">
    <name type="scientific">Artemisia annua</name>
    <name type="common">Sweet wormwood</name>
    <dbReference type="NCBI Taxonomy" id="35608"/>
    <lineage>
        <taxon>Eukaryota</taxon>
        <taxon>Viridiplantae</taxon>
        <taxon>Streptophyta</taxon>
        <taxon>Embryophyta</taxon>
        <taxon>Tracheophyta</taxon>
        <taxon>Spermatophyta</taxon>
        <taxon>Magnoliopsida</taxon>
        <taxon>eudicotyledons</taxon>
        <taxon>Gunneridae</taxon>
        <taxon>Pentapetalae</taxon>
        <taxon>asterids</taxon>
        <taxon>campanulids</taxon>
        <taxon>Asterales</taxon>
        <taxon>Asteraceae</taxon>
        <taxon>Asteroideae</taxon>
        <taxon>Anthemideae</taxon>
        <taxon>Artemisiinae</taxon>
        <taxon>Artemisia</taxon>
    </lineage>
</organism>
<dbReference type="Pfam" id="PF21361">
    <property type="entry name" value="Sina_ZnF"/>
    <property type="match status" value="1"/>
</dbReference>
<dbReference type="InterPro" id="IPR013083">
    <property type="entry name" value="Znf_RING/FYVE/PHD"/>
</dbReference>
<evidence type="ECO:0000259" key="6">
    <source>
        <dbReference type="PROSITE" id="PS51081"/>
    </source>
</evidence>
<keyword evidence="3" id="KW-0862">Zinc</keyword>
<dbReference type="OrthoDB" id="4788989at2759"/>
<evidence type="ECO:0000256" key="3">
    <source>
        <dbReference type="ARBA" id="ARBA00022833"/>
    </source>
</evidence>
<dbReference type="EMBL" id="PKPP01004218">
    <property type="protein sequence ID" value="PWA65464.1"/>
    <property type="molecule type" value="Genomic_DNA"/>
</dbReference>
<keyword evidence="7" id="KW-0808">Transferase</keyword>
<name>A0A2U1MW84_ARTAN</name>
<proteinExistence type="predicted"/>
<reference evidence="7 8" key="1">
    <citation type="journal article" date="2018" name="Mol. Plant">
        <title>The genome of Artemisia annua provides insight into the evolution of Asteraceae family and artemisinin biosynthesis.</title>
        <authorList>
            <person name="Shen Q."/>
            <person name="Zhang L."/>
            <person name="Liao Z."/>
            <person name="Wang S."/>
            <person name="Yan T."/>
            <person name="Shi P."/>
            <person name="Liu M."/>
            <person name="Fu X."/>
            <person name="Pan Q."/>
            <person name="Wang Y."/>
            <person name="Lv Z."/>
            <person name="Lu X."/>
            <person name="Zhang F."/>
            <person name="Jiang W."/>
            <person name="Ma Y."/>
            <person name="Chen M."/>
            <person name="Hao X."/>
            <person name="Li L."/>
            <person name="Tang Y."/>
            <person name="Lv G."/>
            <person name="Zhou Y."/>
            <person name="Sun X."/>
            <person name="Brodelius P.E."/>
            <person name="Rose J.K.C."/>
            <person name="Tang K."/>
        </authorList>
    </citation>
    <scope>NUCLEOTIDE SEQUENCE [LARGE SCALE GENOMIC DNA]</scope>
    <source>
        <strain evidence="8">cv. Huhao1</strain>
        <tissue evidence="7">Leaf</tissue>
    </source>
</reference>